<dbReference type="EMBL" id="CTRP01000003">
    <property type="protein sequence ID" value="CQR70880.1"/>
    <property type="molecule type" value="Genomic_DNA"/>
</dbReference>
<feature type="transmembrane region" description="Helical" evidence="1">
    <location>
        <begin position="16"/>
        <end position="34"/>
    </location>
</feature>
<dbReference type="Proteomes" id="UP000049855">
    <property type="component" value="Unassembled WGS sequence"/>
</dbReference>
<name>A0A0U1KTW0_9FIRM</name>
<sequence>MPPMGKMNSGQKQMGIMMRIGGILLIVPVGHYTHSCR</sequence>
<accession>A0A0U1KTW0</accession>
<keyword evidence="1" id="KW-1133">Transmembrane helix</keyword>
<evidence type="ECO:0000313" key="2">
    <source>
        <dbReference type="EMBL" id="CQR70880.1"/>
    </source>
</evidence>
<keyword evidence="1" id="KW-0812">Transmembrane</keyword>
<gene>
    <name evidence="2" type="ORF">SpAn4DRAFT_1858</name>
</gene>
<organism evidence="2 3">
    <name type="scientific">Sporomusa ovata</name>
    <dbReference type="NCBI Taxonomy" id="2378"/>
    <lineage>
        <taxon>Bacteria</taxon>
        <taxon>Bacillati</taxon>
        <taxon>Bacillota</taxon>
        <taxon>Negativicutes</taxon>
        <taxon>Selenomonadales</taxon>
        <taxon>Sporomusaceae</taxon>
        <taxon>Sporomusa</taxon>
    </lineage>
</organism>
<keyword evidence="1" id="KW-0472">Membrane</keyword>
<evidence type="ECO:0000313" key="3">
    <source>
        <dbReference type="Proteomes" id="UP000049855"/>
    </source>
</evidence>
<keyword evidence="3" id="KW-1185">Reference proteome</keyword>
<proteinExistence type="predicted"/>
<dbReference type="AlphaFoldDB" id="A0A0U1KTW0"/>
<protein>
    <submittedName>
        <fullName evidence="2">Uncharacterized protein</fullName>
    </submittedName>
</protein>
<reference evidence="3" key="1">
    <citation type="submission" date="2015-03" db="EMBL/GenBank/DDBJ databases">
        <authorList>
            <person name="Nijsse Bart"/>
        </authorList>
    </citation>
    <scope>NUCLEOTIDE SEQUENCE [LARGE SCALE GENOMIC DNA]</scope>
</reference>
<evidence type="ECO:0000256" key="1">
    <source>
        <dbReference type="SAM" id="Phobius"/>
    </source>
</evidence>